<accession>A0A0A6V9H0</accession>
<feature type="compositionally biased region" description="Low complexity" evidence="1">
    <location>
        <begin position="10"/>
        <end position="27"/>
    </location>
</feature>
<proteinExistence type="predicted"/>
<dbReference type="EMBL" id="JAAIWK010000002">
    <property type="protein sequence ID" value="NEY18782.1"/>
    <property type="molecule type" value="Genomic_DNA"/>
</dbReference>
<reference evidence="2 4" key="1">
    <citation type="submission" date="2014-10" db="EMBL/GenBank/DDBJ databases">
        <title>Draft genome of phytase producing Bacillus ginsengihumi strain M2.11.</title>
        <authorList>
            <person name="Toymentseva A."/>
            <person name="Boulygina E.A."/>
            <person name="Kazakov S.V."/>
            <person name="Kayumov I."/>
            <person name="Suleimanova A.D."/>
            <person name="Mardanova A.M."/>
            <person name="Maria S.N."/>
            <person name="Sergey M.Y."/>
            <person name="Sharipova M.R."/>
        </authorList>
    </citation>
    <scope>NUCLEOTIDE SEQUENCE [LARGE SCALE GENOMIC DNA]</scope>
    <source>
        <strain evidence="2 4">M2.11</strain>
    </source>
</reference>
<dbReference type="AlphaFoldDB" id="A0A0A6V9H0"/>
<organism evidence="2 4">
    <name type="scientific">Heyndrickxia ginsengihumi</name>
    <dbReference type="NCBI Taxonomy" id="363870"/>
    <lineage>
        <taxon>Bacteria</taxon>
        <taxon>Bacillati</taxon>
        <taxon>Bacillota</taxon>
        <taxon>Bacilli</taxon>
        <taxon>Bacillales</taxon>
        <taxon>Bacillaceae</taxon>
        <taxon>Heyndrickxia</taxon>
    </lineage>
</organism>
<evidence type="ECO:0000256" key="1">
    <source>
        <dbReference type="SAM" id="MobiDB-lite"/>
    </source>
</evidence>
<dbReference type="Proteomes" id="UP000476934">
    <property type="component" value="Unassembled WGS sequence"/>
</dbReference>
<evidence type="ECO:0000313" key="2">
    <source>
        <dbReference type="EMBL" id="KHD84213.1"/>
    </source>
</evidence>
<comment type="caution">
    <text evidence="2">The sequence shown here is derived from an EMBL/GenBank/DDBJ whole genome shotgun (WGS) entry which is preliminary data.</text>
</comment>
<evidence type="ECO:0008006" key="6">
    <source>
        <dbReference type="Google" id="ProtNLM"/>
    </source>
</evidence>
<reference evidence="3 5" key="3">
    <citation type="submission" date="2020-03" db="EMBL/GenBank/DDBJ databases">
        <title>Bacillus aquiflavi sp. nov., isolated from yellow water of strong flavor Chinese baijiu in Yibin region of China.</title>
        <authorList>
            <person name="Xie J."/>
        </authorList>
    </citation>
    <scope>NUCLEOTIDE SEQUENCE [LARGE SCALE GENOMIC DNA]</scope>
    <source>
        <strain evidence="3 5">Gsoil 114</strain>
    </source>
</reference>
<name>A0A0A6V9H0_9BACI</name>
<gene>
    <name evidence="3" type="ORF">G4D61_02220</name>
    <name evidence="2" type="ORF">NG54_17000</name>
</gene>
<feature type="region of interest" description="Disordered" evidence="1">
    <location>
        <begin position="1"/>
        <end position="31"/>
    </location>
</feature>
<sequence>MNEHDNPLINTDSTNSEENTEISSFNSDSQITEGIAETYELMVDGYYEGTADHLVQKKKK</sequence>
<reference evidence="3 5" key="2">
    <citation type="submission" date="2020-02" db="EMBL/GenBank/DDBJ databases">
        <authorList>
            <person name="Feng H."/>
        </authorList>
    </citation>
    <scope>NUCLEOTIDE SEQUENCE [LARGE SCALE GENOMIC DNA]</scope>
    <source>
        <strain evidence="3 5">Gsoil 114</strain>
    </source>
</reference>
<evidence type="ECO:0000313" key="4">
    <source>
        <dbReference type="Proteomes" id="UP000030588"/>
    </source>
</evidence>
<dbReference type="Proteomes" id="UP000030588">
    <property type="component" value="Unassembled WGS sequence"/>
</dbReference>
<protein>
    <recommendedName>
        <fullName evidence="6">DUF4025 domain-containing protein</fullName>
    </recommendedName>
</protein>
<dbReference type="EMBL" id="JRUN01000084">
    <property type="protein sequence ID" value="KHD84213.1"/>
    <property type="molecule type" value="Genomic_DNA"/>
</dbReference>
<dbReference type="RefSeq" id="WP_025730990.1">
    <property type="nucleotide sequence ID" value="NZ_JAAIWK010000002.1"/>
</dbReference>
<keyword evidence="5" id="KW-1185">Reference proteome</keyword>
<evidence type="ECO:0000313" key="5">
    <source>
        <dbReference type="Proteomes" id="UP000476934"/>
    </source>
</evidence>
<evidence type="ECO:0000313" key="3">
    <source>
        <dbReference type="EMBL" id="NEY18782.1"/>
    </source>
</evidence>